<proteinExistence type="predicted"/>
<organism evidence="2">
    <name type="scientific">gut metagenome</name>
    <dbReference type="NCBI Taxonomy" id="749906"/>
    <lineage>
        <taxon>unclassified sequences</taxon>
        <taxon>metagenomes</taxon>
        <taxon>organismal metagenomes</taxon>
    </lineage>
</organism>
<keyword evidence="1" id="KW-0812">Transmembrane</keyword>
<evidence type="ECO:0000256" key="1">
    <source>
        <dbReference type="SAM" id="Phobius"/>
    </source>
</evidence>
<evidence type="ECO:0000313" key="2">
    <source>
        <dbReference type="EMBL" id="EJW99176.1"/>
    </source>
</evidence>
<keyword evidence="1" id="KW-0472">Membrane</keyword>
<feature type="transmembrane region" description="Helical" evidence="1">
    <location>
        <begin position="12"/>
        <end position="31"/>
    </location>
</feature>
<comment type="caution">
    <text evidence="2">The sequence shown here is derived from an EMBL/GenBank/DDBJ whole genome shotgun (WGS) entry which is preliminary data.</text>
</comment>
<dbReference type="EMBL" id="AMCI01003934">
    <property type="protein sequence ID" value="EJW99176.1"/>
    <property type="molecule type" value="Genomic_DNA"/>
</dbReference>
<reference evidence="2" key="1">
    <citation type="journal article" date="2012" name="PLoS ONE">
        <title>Gene sets for utilization of primary and secondary nutrition supplies in the distal gut of endangered iberian lynx.</title>
        <authorList>
            <person name="Alcaide M."/>
            <person name="Messina E."/>
            <person name="Richter M."/>
            <person name="Bargiela R."/>
            <person name="Peplies J."/>
            <person name="Huws S.A."/>
            <person name="Newbold C.J."/>
            <person name="Golyshin P.N."/>
            <person name="Simon M.A."/>
            <person name="Lopez G."/>
            <person name="Yakimov M.M."/>
            <person name="Ferrer M."/>
        </authorList>
    </citation>
    <scope>NUCLEOTIDE SEQUENCE</scope>
</reference>
<name>J9FW07_9ZZZZ</name>
<accession>J9FW07</accession>
<keyword evidence="1" id="KW-1133">Transmembrane helix</keyword>
<gene>
    <name evidence="2" type="ORF">EVA_12717</name>
</gene>
<feature type="non-terminal residue" evidence="2">
    <location>
        <position position="63"/>
    </location>
</feature>
<protein>
    <submittedName>
        <fullName evidence="2">Uncharacterized protein</fullName>
    </submittedName>
</protein>
<dbReference type="AlphaFoldDB" id="J9FW07"/>
<sequence>MKTDYNNGATKTVWVLPVCILVVAAIVYFKIKSDEASLVHQQLKENHLTENIAVPDTTVATDA</sequence>